<keyword evidence="1" id="KW-0812">Transmembrane</keyword>
<name>A0ABU5ED97_9PROT</name>
<accession>A0ABU5ED97</accession>
<dbReference type="Proteomes" id="UP001279642">
    <property type="component" value="Unassembled WGS sequence"/>
</dbReference>
<keyword evidence="1" id="KW-1133">Transmembrane helix</keyword>
<sequence>MDNEKRRLSYVLFLIAGSGLIAIARAMSLTFVAIKLQHRMQPPPLPRQDPRLESDERPYDALSVDFGIQTISRGTAM</sequence>
<keyword evidence="1" id="KW-0472">Membrane</keyword>
<dbReference type="EMBL" id="JAXCLW010000004">
    <property type="protein sequence ID" value="MDY0884335.1"/>
    <property type="molecule type" value="Genomic_DNA"/>
</dbReference>
<comment type="caution">
    <text evidence="2">The sequence shown here is derived from an EMBL/GenBank/DDBJ whole genome shotgun (WGS) entry which is preliminary data.</text>
</comment>
<dbReference type="RefSeq" id="WP_320509400.1">
    <property type="nucleotide sequence ID" value="NZ_JAXCLW010000004.1"/>
</dbReference>
<evidence type="ECO:0000256" key="1">
    <source>
        <dbReference type="SAM" id="Phobius"/>
    </source>
</evidence>
<proteinExistence type="predicted"/>
<organism evidence="2 3">
    <name type="scientific">Dongia soli</name>
    <dbReference type="NCBI Taxonomy" id="600628"/>
    <lineage>
        <taxon>Bacteria</taxon>
        <taxon>Pseudomonadati</taxon>
        <taxon>Pseudomonadota</taxon>
        <taxon>Alphaproteobacteria</taxon>
        <taxon>Rhodospirillales</taxon>
        <taxon>Dongiaceae</taxon>
        <taxon>Dongia</taxon>
    </lineage>
</organism>
<reference evidence="2 3" key="1">
    <citation type="journal article" date="2016" name="Antonie Van Leeuwenhoek">
        <title>Dongia soli sp. nov., isolated from soil from Dokdo, Korea.</title>
        <authorList>
            <person name="Kim D.U."/>
            <person name="Lee H."/>
            <person name="Kim H."/>
            <person name="Kim S.G."/>
            <person name="Ka J.O."/>
        </authorList>
    </citation>
    <scope>NUCLEOTIDE SEQUENCE [LARGE SCALE GENOMIC DNA]</scope>
    <source>
        <strain evidence="2 3">D78</strain>
    </source>
</reference>
<protein>
    <submittedName>
        <fullName evidence="2">Uncharacterized protein</fullName>
    </submittedName>
</protein>
<feature type="transmembrane region" description="Helical" evidence="1">
    <location>
        <begin position="12"/>
        <end position="34"/>
    </location>
</feature>
<gene>
    <name evidence="2" type="ORF">SMD27_15940</name>
</gene>
<evidence type="ECO:0000313" key="2">
    <source>
        <dbReference type="EMBL" id="MDY0884335.1"/>
    </source>
</evidence>
<evidence type="ECO:0000313" key="3">
    <source>
        <dbReference type="Proteomes" id="UP001279642"/>
    </source>
</evidence>
<keyword evidence="3" id="KW-1185">Reference proteome</keyword>